<proteinExistence type="predicted"/>
<protein>
    <recommendedName>
        <fullName evidence="3">DUF2793 domain-containing protein</fullName>
    </recommendedName>
</protein>
<dbReference type="RefSeq" id="WP_160739838.1">
    <property type="nucleotide sequence ID" value="NZ_WTYQ01000004.1"/>
</dbReference>
<reference evidence="1 2" key="1">
    <citation type="submission" date="2019-12" db="EMBL/GenBank/DDBJ databases">
        <title>Genomic-based taxomic classification of the family Erythrobacteraceae.</title>
        <authorList>
            <person name="Xu L."/>
        </authorList>
    </citation>
    <scope>NUCLEOTIDE SEQUENCE [LARGE SCALE GENOMIC DNA]</scope>
    <source>
        <strain evidence="1 2">DSM 18604</strain>
    </source>
</reference>
<sequence>MARPPITNPAAYVSPMAVAFGDVDNKALTVTAETPLPVSIHAEAATTAALDGTLSEDGSSAAFSATSGRAVWLTLAGEWTGQAKLQRSTDGIIWRDITLAGEPWGQFSRNICEQIITESEGGAYYRLSAEVLSGTIAFRIAQ</sequence>
<dbReference type="Proteomes" id="UP000460561">
    <property type="component" value="Unassembled WGS sequence"/>
</dbReference>
<dbReference type="AlphaFoldDB" id="A0A845ADK2"/>
<name>A0A845ADK2_9SPHN</name>
<dbReference type="OrthoDB" id="7565359at2"/>
<organism evidence="1 2">
    <name type="scientific">Altericroceibacterium indicum</name>
    <dbReference type="NCBI Taxonomy" id="374177"/>
    <lineage>
        <taxon>Bacteria</taxon>
        <taxon>Pseudomonadati</taxon>
        <taxon>Pseudomonadota</taxon>
        <taxon>Alphaproteobacteria</taxon>
        <taxon>Sphingomonadales</taxon>
        <taxon>Erythrobacteraceae</taxon>
        <taxon>Altericroceibacterium</taxon>
    </lineage>
</organism>
<keyword evidence="2" id="KW-1185">Reference proteome</keyword>
<evidence type="ECO:0008006" key="3">
    <source>
        <dbReference type="Google" id="ProtNLM"/>
    </source>
</evidence>
<dbReference type="EMBL" id="WTYQ01000004">
    <property type="protein sequence ID" value="MXP26626.1"/>
    <property type="molecule type" value="Genomic_DNA"/>
</dbReference>
<comment type="caution">
    <text evidence="1">The sequence shown here is derived from an EMBL/GenBank/DDBJ whole genome shotgun (WGS) entry which is preliminary data.</text>
</comment>
<evidence type="ECO:0000313" key="1">
    <source>
        <dbReference type="EMBL" id="MXP26626.1"/>
    </source>
</evidence>
<accession>A0A845ADK2</accession>
<evidence type="ECO:0000313" key="2">
    <source>
        <dbReference type="Proteomes" id="UP000460561"/>
    </source>
</evidence>
<gene>
    <name evidence="1" type="ORF">GRI39_11325</name>
</gene>